<comment type="similarity">
    <text evidence="1">Belongs to the HTATSF1 family.</text>
</comment>
<dbReference type="FunFam" id="3.30.70.330:FF:000105">
    <property type="entry name" value="HIV Tat-specific factor 1 homolog"/>
    <property type="match status" value="1"/>
</dbReference>
<evidence type="ECO:0000256" key="7">
    <source>
        <dbReference type="SAM" id="MobiDB-lite"/>
    </source>
</evidence>
<gene>
    <name evidence="9" type="ordered locus">TP03_0691</name>
</gene>
<dbReference type="SMART" id="SM00361">
    <property type="entry name" value="RRM_1"/>
    <property type="match status" value="3"/>
</dbReference>
<evidence type="ECO:0000256" key="1">
    <source>
        <dbReference type="ARBA" id="ARBA00007747"/>
    </source>
</evidence>
<evidence type="ECO:0000256" key="5">
    <source>
        <dbReference type="ARBA" id="ARBA00023187"/>
    </source>
</evidence>
<dbReference type="eggNOG" id="KOG0147">
    <property type="taxonomic scope" value="Eukaryota"/>
</dbReference>
<proteinExistence type="inferred from homology"/>
<dbReference type="InterPro" id="IPR003954">
    <property type="entry name" value="RRM_euk-type"/>
</dbReference>
<dbReference type="PANTHER" id="PTHR48036">
    <property type="entry name" value="SPLICING FACTOR (PAD-1), PUTATIVE (AFU_ORTHOLOGUE AFUA_1G15810)-RELATED"/>
    <property type="match status" value="1"/>
</dbReference>
<dbReference type="EMBL" id="AAGK01000006">
    <property type="protein sequence ID" value="EAN30532.1"/>
    <property type="molecule type" value="Genomic_DNA"/>
</dbReference>
<organism evidence="9 10">
    <name type="scientific">Theileria parva</name>
    <name type="common">East coast fever infection agent</name>
    <dbReference type="NCBI Taxonomy" id="5875"/>
    <lineage>
        <taxon>Eukaryota</taxon>
        <taxon>Sar</taxon>
        <taxon>Alveolata</taxon>
        <taxon>Apicomplexa</taxon>
        <taxon>Aconoidasida</taxon>
        <taxon>Piroplasmida</taxon>
        <taxon>Theileriidae</taxon>
        <taxon>Theileria</taxon>
    </lineage>
</organism>
<dbReference type="InterPro" id="IPR012677">
    <property type="entry name" value="Nucleotide-bd_a/b_plait_sf"/>
</dbReference>
<feature type="region of interest" description="Disordered" evidence="7">
    <location>
        <begin position="1"/>
        <end position="21"/>
    </location>
</feature>
<dbReference type="InterPro" id="IPR035979">
    <property type="entry name" value="RBD_domain_sf"/>
</dbReference>
<dbReference type="Pfam" id="PF00076">
    <property type="entry name" value="RRM_1"/>
    <property type="match status" value="3"/>
</dbReference>
<dbReference type="GO" id="GO:0005684">
    <property type="term" value="C:U2-type spliceosomal complex"/>
    <property type="evidence" value="ECO:0007669"/>
    <property type="project" value="UniProtKB-ARBA"/>
</dbReference>
<dbReference type="SUPFAM" id="SSF54928">
    <property type="entry name" value="RNA-binding domain, RBD"/>
    <property type="match status" value="2"/>
</dbReference>
<dbReference type="VEuPathDB" id="PiroplasmaDB:TpMuguga_03g00691"/>
<keyword evidence="2" id="KW-0507">mRNA processing</keyword>
<reference evidence="9 10" key="1">
    <citation type="journal article" date="2005" name="Science">
        <title>Genome sequence of Theileria parva, a bovine pathogen that transforms lymphocytes.</title>
        <authorList>
            <person name="Gardner M.J."/>
            <person name="Bishop R."/>
            <person name="Shah T."/>
            <person name="de Villiers E.P."/>
            <person name="Carlton J.M."/>
            <person name="Hall N."/>
            <person name="Ren Q."/>
            <person name="Paulsen I.T."/>
            <person name="Pain A."/>
            <person name="Berriman M."/>
            <person name="Wilson R.J.M."/>
            <person name="Sato S."/>
            <person name="Ralph S.A."/>
            <person name="Mann D.J."/>
            <person name="Xiong Z."/>
            <person name="Shallom S.J."/>
            <person name="Weidman J."/>
            <person name="Jiang L."/>
            <person name="Lynn J."/>
            <person name="Weaver B."/>
            <person name="Shoaibi A."/>
            <person name="Domingo A.R."/>
            <person name="Wasawo D."/>
            <person name="Crabtree J."/>
            <person name="Wortman J.R."/>
            <person name="Haas B."/>
            <person name="Angiuoli S.V."/>
            <person name="Creasy T.H."/>
            <person name="Lu C."/>
            <person name="Suh B."/>
            <person name="Silva J.C."/>
            <person name="Utterback T.R."/>
            <person name="Feldblyum T.V."/>
            <person name="Pertea M."/>
            <person name="Allen J."/>
            <person name="Nierman W.C."/>
            <person name="Taracha E.L.N."/>
            <person name="Salzberg S.L."/>
            <person name="White O.R."/>
            <person name="Fitzhugh H.A."/>
            <person name="Morzaria S."/>
            <person name="Venter J.C."/>
            <person name="Fraser C.M."/>
            <person name="Nene V."/>
        </authorList>
    </citation>
    <scope>NUCLEOTIDE SEQUENCE [LARGE SCALE GENOMIC DNA]</scope>
    <source>
        <strain evidence="9 10">Muguga</strain>
    </source>
</reference>
<dbReference type="Gene3D" id="3.30.70.330">
    <property type="match status" value="3"/>
</dbReference>
<feature type="domain" description="RRM" evidence="8">
    <location>
        <begin position="420"/>
        <end position="500"/>
    </location>
</feature>
<accession>Q4MZ00</accession>
<dbReference type="OMA" id="RYFAGNT"/>
<evidence type="ECO:0000256" key="6">
    <source>
        <dbReference type="PROSITE-ProRule" id="PRU00176"/>
    </source>
</evidence>
<dbReference type="GeneID" id="3499621"/>
<dbReference type="Proteomes" id="UP000001949">
    <property type="component" value="Unassembled WGS sequence"/>
</dbReference>
<dbReference type="NCBIfam" id="TIGR01622">
    <property type="entry name" value="SF-CC1"/>
    <property type="match status" value="1"/>
</dbReference>
<protein>
    <submittedName>
        <fullName evidence="9">Splicing factor, putative</fullName>
    </submittedName>
</protein>
<feature type="compositionally biased region" description="Basic and acidic residues" evidence="7">
    <location>
        <begin position="172"/>
        <end position="186"/>
    </location>
</feature>
<feature type="domain" description="RRM" evidence="8">
    <location>
        <begin position="318"/>
        <end position="396"/>
    </location>
</feature>
<dbReference type="InParanoid" id="Q4MZ00"/>
<evidence type="ECO:0000313" key="9">
    <source>
        <dbReference type="EMBL" id="EAN30532.1"/>
    </source>
</evidence>
<keyword evidence="5" id="KW-0508">mRNA splicing</keyword>
<dbReference type="GO" id="GO:0000398">
    <property type="term" value="P:mRNA splicing, via spliceosome"/>
    <property type="evidence" value="ECO:0007669"/>
    <property type="project" value="UniProtKB-ARBA"/>
</dbReference>
<evidence type="ECO:0000313" key="10">
    <source>
        <dbReference type="Proteomes" id="UP000001949"/>
    </source>
</evidence>
<keyword evidence="3" id="KW-0677">Repeat</keyword>
<feature type="compositionally biased region" description="Polar residues" evidence="7">
    <location>
        <begin position="159"/>
        <end position="171"/>
    </location>
</feature>
<dbReference type="SMART" id="SM00360">
    <property type="entry name" value="RRM"/>
    <property type="match status" value="3"/>
</dbReference>
<evidence type="ECO:0000256" key="3">
    <source>
        <dbReference type="ARBA" id="ARBA00022737"/>
    </source>
</evidence>
<feature type="compositionally biased region" description="Basic and acidic residues" evidence="7">
    <location>
        <begin position="263"/>
        <end position="287"/>
    </location>
</feature>
<feature type="compositionally biased region" description="Basic residues" evidence="7">
    <location>
        <begin position="203"/>
        <end position="262"/>
    </location>
</feature>
<dbReference type="InterPro" id="IPR000504">
    <property type="entry name" value="RRM_dom"/>
</dbReference>
<dbReference type="CDD" id="cd00590">
    <property type="entry name" value="RRM_SF"/>
    <property type="match status" value="1"/>
</dbReference>
<dbReference type="InterPro" id="IPR006509">
    <property type="entry name" value="RBM39_SF"/>
</dbReference>
<feature type="region of interest" description="Disordered" evidence="7">
    <location>
        <begin position="94"/>
        <end position="120"/>
    </location>
</feature>
<keyword evidence="4 6" id="KW-0694">RNA-binding</keyword>
<name>Q4MZ00_THEPA</name>
<dbReference type="CDD" id="cd12285">
    <property type="entry name" value="RRM3_RBM39_like"/>
    <property type="match status" value="1"/>
</dbReference>
<feature type="domain" description="RRM" evidence="8">
    <location>
        <begin position="549"/>
        <end position="634"/>
    </location>
</feature>
<feature type="region of interest" description="Disordered" evidence="7">
    <location>
        <begin position="393"/>
        <end position="415"/>
    </location>
</feature>
<evidence type="ECO:0000259" key="8">
    <source>
        <dbReference type="PROSITE" id="PS50102"/>
    </source>
</evidence>
<feature type="region of interest" description="Disordered" evidence="7">
    <location>
        <begin position="148"/>
        <end position="287"/>
    </location>
</feature>
<comment type="caution">
    <text evidence="9">The sequence shown here is derived from an EMBL/GenBank/DDBJ whole genome shotgun (WGS) entry which is preliminary data.</text>
</comment>
<sequence>MADSNISDTNNCYLNPGLSQPQQSYNTNASYAYSNVGDVSENPTYHYNQDKSNDFVGGYQQSNGYSTLTEQQGQNLNNYESTQFVGYQYQPNNVSYDNSSQYQNYSNQPEYYPVPQGQHKTDENYYSVQDEANLAKQQNDAYQVNSHNHYSQSDRNHDGSLTTDTSRSSGANEERLDKSDRDYRRDRERKRSRNRSVNSRESYRRHRRRSRSYDRRGHRRSHSHRRRRSRSYRRSRSRSHRGSRRHHSHRHSRHRSRSRSKSSHREREVEYQKSDRTDNDREPRDIGLDIMEKAKILRSNEMERRRMKDIEEAQRDDLTVLVSNMHLSVDERDIYELFSEHAGKVRDIQCVRDLRSGRSKGIAYVEFYTQESVIKALSMTGMSMKGQGIRVHSSQAEKNRAAKAQKQLQDNALKESDNPTTIVVSNLLGVLSYLNEIELNQLFSPFGNIIDVALARTDDGNSKGYAYIRFKRWNEAKEALNVMNGFDINGQQIKVAYANTRKDSKSRLHSLGDVDMERLDDDDAGLISGSNIKIALMKKLQQRQPLNSSNLVLSNMYTSADYEDNREFFDEIEEDVKEECGKYGTVIQVFVNKRNPDGKVYVKFKNNDDAQAANKSLQGRYFAGNTIQVSYISDDQYQDVVNKS</sequence>
<dbReference type="PROSITE" id="PS50102">
    <property type="entry name" value="RRM"/>
    <property type="match status" value="3"/>
</dbReference>
<dbReference type="AlphaFoldDB" id="Q4MZ00"/>
<feature type="compositionally biased region" description="Low complexity" evidence="7">
    <location>
        <begin position="94"/>
        <end position="111"/>
    </location>
</feature>
<dbReference type="STRING" id="5875.Q4MZ00"/>
<evidence type="ECO:0000256" key="4">
    <source>
        <dbReference type="ARBA" id="ARBA00022884"/>
    </source>
</evidence>
<evidence type="ECO:0000256" key="2">
    <source>
        <dbReference type="ARBA" id="ARBA00022664"/>
    </source>
</evidence>
<keyword evidence="10" id="KW-1185">Reference proteome</keyword>
<dbReference type="GO" id="GO:0003723">
    <property type="term" value="F:RNA binding"/>
    <property type="evidence" value="ECO:0007669"/>
    <property type="project" value="UniProtKB-UniRule"/>
</dbReference>
<dbReference type="KEGG" id="tpv:TP03_0691"/>